<name>A0A8K0SNF5_9HYPO</name>
<dbReference type="Proteomes" id="UP000813444">
    <property type="component" value="Unassembled WGS sequence"/>
</dbReference>
<feature type="transmembrane region" description="Helical" evidence="8">
    <location>
        <begin position="435"/>
        <end position="456"/>
    </location>
</feature>
<evidence type="ECO:0000256" key="4">
    <source>
        <dbReference type="ARBA" id="ARBA00022692"/>
    </source>
</evidence>
<evidence type="ECO:0000313" key="10">
    <source>
        <dbReference type="EMBL" id="KAH7312523.1"/>
    </source>
</evidence>
<feature type="transmembrane region" description="Helical" evidence="8">
    <location>
        <begin position="344"/>
        <end position="372"/>
    </location>
</feature>
<feature type="transmembrane region" description="Helical" evidence="8">
    <location>
        <begin position="256"/>
        <end position="276"/>
    </location>
</feature>
<feature type="transmembrane region" description="Helical" evidence="8">
    <location>
        <begin position="40"/>
        <end position="58"/>
    </location>
</feature>
<reference evidence="10" key="1">
    <citation type="journal article" date="2021" name="Nat. Commun.">
        <title>Genetic determinants of endophytism in the Arabidopsis root mycobiome.</title>
        <authorList>
            <person name="Mesny F."/>
            <person name="Miyauchi S."/>
            <person name="Thiergart T."/>
            <person name="Pickel B."/>
            <person name="Atanasova L."/>
            <person name="Karlsson M."/>
            <person name="Huettel B."/>
            <person name="Barry K.W."/>
            <person name="Haridas S."/>
            <person name="Chen C."/>
            <person name="Bauer D."/>
            <person name="Andreopoulos W."/>
            <person name="Pangilinan J."/>
            <person name="LaButti K."/>
            <person name="Riley R."/>
            <person name="Lipzen A."/>
            <person name="Clum A."/>
            <person name="Drula E."/>
            <person name="Henrissat B."/>
            <person name="Kohler A."/>
            <person name="Grigoriev I.V."/>
            <person name="Martin F.M."/>
            <person name="Hacquard S."/>
        </authorList>
    </citation>
    <scope>NUCLEOTIDE SEQUENCE</scope>
    <source>
        <strain evidence="10">MPI-CAGE-CH-0235</strain>
    </source>
</reference>
<feature type="transmembrane region" description="Helical" evidence="8">
    <location>
        <begin position="139"/>
        <end position="156"/>
    </location>
</feature>
<sequence length="620" mass="67309">MGETRVFESNSVELVNVLSSNSSQDGVRGIEGISLTWTGWYLFASYCSIMLMAFTTSLEGQVNAALLPFVTSSFQGHSLVSTISVVRGVIDAVIKPPMAKLADVFGRLEAFSLSVGLFVLGYVQMAASNNVETFASAQIFYSAGFTGLLVLQQIFIADTSDLSYRALLSTLPDVPFLVTTWIGGRIGSEIMSSSGSWRWAYGMWAIILPVAFLPLFLSLFLNGWRAKRLGLAPQAYTTLRGGVFTVLRNLWWDLDLGGVILLSAGFALILIPCTIASTISGGWNNGRMVAMVTIGAILLVAFPLWEASTRWAHDRGMKGKSGMILSNLAPYPIVPLHLFKSRTFTAGIVLAMFYFMVFYLSVFPYFLSYLLVVRNLKLASATPILNIFSLSSTVSSLIVSALIKITNRYKWFVTAGSCLYMLGIGLMMRYRTQEASISAIIGTQILIGFGGGMLNVPAQLGVQASAGHQHVGTSTALFLTLTSVGGAIGSAISGAIWGRLIPSKLRRYLPEEVQDQAMVIYSDVGQALGYPVGSPERDAINLSYQETMTTLLTVALCMCVPVVLCSLLMGDFELVEMNQGVKGRVVGGEVDRNEQKKGDRRSLATKFKAWVKGRSKQTFT</sequence>
<accession>A0A8K0SNF5</accession>
<keyword evidence="11" id="KW-1185">Reference proteome</keyword>
<dbReference type="PANTHER" id="PTHR23501:SF87">
    <property type="entry name" value="SIDEROPHORE IRON TRANSPORTER 2"/>
    <property type="match status" value="1"/>
</dbReference>
<keyword evidence="7 8" id="KW-0472">Membrane</keyword>
<feature type="transmembrane region" description="Helical" evidence="8">
    <location>
        <begin position="476"/>
        <end position="497"/>
    </location>
</feature>
<evidence type="ECO:0000256" key="7">
    <source>
        <dbReference type="ARBA" id="ARBA00023136"/>
    </source>
</evidence>
<evidence type="ECO:0000256" key="1">
    <source>
        <dbReference type="ARBA" id="ARBA00004141"/>
    </source>
</evidence>
<keyword evidence="6" id="KW-0406">Ion transport</keyword>
<feature type="domain" description="Major facilitator superfamily (MFS) profile" evidence="9">
    <location>
        <begin position="41"/>
        <end position="573"/>
    </location>
</feature>
<comment type="similarity">
    <text evidence="2">Belongs to the major facilitator superfamily.</text>
</comment>
<keyword evidence="5 8" id="KW-1133">Transmembrane helix</keyword>
<dbReference type="InterPro" id="IPR020846">
    <property type="entry name" value="MFS_dom"/>
</dbReference>
<evidence type="ECO:0000259" key="9">
    <source>
        <dbReference type="PROSITE" id="PS50850"/>
    </source>
</evidence>
<proteinExistence type="inferred from homology"/>
<feature type="transmembrane region" description="Helical" evidence="8">
    <location>
        <begin position="110"/>
        <end position="127"/>
    </location>
</feature>
<comment type="subcellular location">
    <subcellularLocation>
        <location evidence="1">Membrane</location>
        <topology evidence="1">Multi-pass membrane protein</topology>
    </subcellularLocation>
</comment>
<dbReference type="InterPro" id="IPR036259">
    <property type="entry name" value="MFS_trans_sf"/>
</dbReference>
<evidence type="ECO:0000256" key="5">
    <source>
        <dbReference type="ARBA" id="ARBA00022989"/>
    </source>
</evidence>
<dbReference type="GO" id="GO:0015343">
    <property type="term" value="F:siderophore-iron transmembrane transporter activity"/>
    <property type="evidence" value="ECO:0007669"/>
    <property type="project" value="TreeGrafter"/>
</dbReference>
<dbReference type="Pfam" id="PF07690">
    <property type="entry name" value="MFS_1"/>
    <property type="match status" value="1"/>
</dbReference>
<dbReference type="FunFam" id="1.20.1250.20:FF:000197">
    <property type="entry name" value="Siderophore iron transporter 1"/>
    <property type="match status" value="1"/>
</dbReference>
<organism evidence="10 11">
    <name type="scientific">Stachybotrys elegans</name>
    <dbReference type="NCBI Taxonomy" id="80388"/>
    <lineage>
        <taxon>Eukaryota</taxon>
        <taxon>Fungi</taxon>
        <taxon>Dikarya</taxon>
        <taxon>Ascomycota</taxon>
        <taxon>Pezizomycotina</taxon>
        <taxon>Sordariomycetes</taxon>
        <taxon>Hypocreomycetidae</taxon>
        <taxon>Hypocreales</taxon>
        <taxon>Stachybotryaceae</taxon>
        <taxon>Stachybotrys</taxon>
    </lineage>
</organism>
<feature type="transmembrane region" description="Helical" evidence="8">
    <location>
        <begin position="384"/>
        <end position="403"/>
    </location>
</feature>
<evidence type="ECO:0000256" key="3">
    <source>
        <dbReference type="ARBA" id="ARBA00022448"/>
    </source>
</evidence>
<protein>
    <submittedName>
        <fullName evidence="10">Major facilitator superfamily domain-containing protein</fullName>
    </submittedName>
</protein>
<comment type="caution">
    <text evidence="10">The sequence shown here is derived from an EMBL/GenBank/DDBJ whole genome shotgun (WGS) entry which is preliminary data.</text>
</comment>
<feature type="transmembrane region" description="Helical" evidence="8">
    <location>
        <begin position="199"/>
        <end position="221"/>
    </location>
</feature>
<dbReference type="SUPFAM" id="SSF103473">
    <property type="entry name" value="MFS general substrate transporter"/>
    <property type="match status" value="1"/>
</dbReference>
<keyword evidence="3" id="KW-0813">Transport</keyword>
<dbReference type="GO" id="GO:0005886">
    <property type="term" value="C:plasma membrane"/>
    <property type="evidence" value="ECO:0007669"/>
    <property type="project" value="TreeGrafter"/>
</dbReference>
<dbReference type="AlphaFoldDB" id="A0A8K0SNF5"/>
<dbReference type="Gene3D" id="1.20.1250.20">
    <property type="entry name" value="MFS general substrate transporter like domains"/>
    <property type="match status" value="2"/>
</dbReference>
<keyword evidence="4 8" id="KW-0812">Transmembrane</keyword>
<evidence type="ECO:0000256" key="6">
    <source>
        <dbReference type="ARBA" id="ARBA00023065"/>
    </source>
</evidence>
<dbReference type="PROSITE" id="PS50850">
    <property type="entry name" value="MFS"/>
    <property type="match status" value="1"/>
</dbReference>
<evidence type="ECO:0000313" key="11">
    <source>
        <dbReference type="Proteomes" id="UP000813444"/>
    </source>
</evidence>
<feature type="transmembrane region" description="Helical" evidence="8">
    <location>
        <begin position="288"/>
        <end position="305"/>
    </location>
</feature>
<gene>
    <name evidence="10" type="ORF">B0I35DRAFT_356491</name>
</gene>
<dbReference type="OrthoDB" id="4088837at2759"/>
<evidence type="ECO:0000256" key="2">
    <source>
        <dbReference type="ARBA" id="ARBA00008335"/>
    </source>
</evidence>
<dbReference type="PANTHER" id="PTHR23501">
    <property type="entry name" value="MAJOR FACILITATOR SUPERFAMILY"/>
    <property type="match status" value="1"/>
</dbReference>
<evidence type="ECO:0000256" key="8">
    <source>
        <dbReference type="SAM" id="Phobius"/>
    </source>
</evidence>
<dbReference type="EMBL" id="JAGPNK010000010">
    <property type="protein sequence ID" value="KAH7312523.1"/>
    <property type="molecule type" value="Genomic_DNA"/>
</dbReference>
<feature type="transmembrane region" description="Helical" evidence="8">
    <location>
        <begin position="550"/>
        <end position="569"/>
    </location>
</feature>
<dbReference type="InterPro" id="IPR011701">
    <property type="entry name" value="MFS"/>
</dbReference>